<dbReference type="FunFam" id="3.10.110.10:FF:000008">
    <property type="entry name" value="Ubiquitin-conjugating enzyme E2 G2"/>
    <property type="match status" value="1"/>
</dbReference>
<evidence type="ECO:0000256" key="7">
    <source>
        <dbReference type="ARBA" id="ARBA00022966"/>
    </source>
</evidence>
<proteinExistence type="inferred from homology"/>
<dbReference type="PANTHER" id="PTHR24067">
    <property type="entry name" value="UBIQUITIN-CONJUGATING ENZYME E2"/>
    <property type="match status" value="1"/>
</dbReference>
<dbReference type="CDD" id="cd23796">
    <property type="entry name" value="UBCc_UBE2G2"/>
    <property type="match status" value="1"/>
</dbReference>
<evidence type="ECO:0000256" key="12">
    <source>
        <dbReference type="RuleBase" id="RU362109"/>
    </source>
</evidence>
<organism evidence="14 15">
    <name type="scientific">Tortispora caseinolytica NRRL Y-17796</name>
    <dbReference type="NCBI Taxonomy" id="767744"/>
    <lineage>
        <taxon>Eukaryota</taxon>
        <taxon>Fungi</taxon>
        <taxon>Dikarya</taxon>
        <taxon>Ascomycota</taxon>
        <taxon>Saccharomycotina</taxon>
        <taxon>Trigonopsidomycetes</taxon>
        <taxon>Trigonopsidales</taxon>
        <taxon>Trigonopsidaceae</taxon>
        <taxon>Tortispora</taxon>
    </lineage>
</organism>
<dbReference type="EMBL" id="KV453842">
    <property type="protein sequence ID" value="ODV90735.1"/>
    <property type="molecule type" value="Genomic_DNA"/>
</dbReference>
<dbReference type="SUPFAM" id="SSF54495">
    <property type="entry name" value="UBC-like"/>
    <property type="match status" value="1"/>
</dbReference>
<evidence type="ECO:0000256" key="10">
    <source>
        <dbReference type="ARBA" id="ARBA00077195"/>
    </source>
</evidence>
<dbReference type="Proteomes" id="UP000095023">
    <property type="component" value="Unassembled WGS sequence"/>
</dbReference>
<sequence length="167" mass="18573">MQKSSTASRRLLKEYKQLLTDTPDGISAGPIDENNMFEWECIIQGPDGTPYEGGVFPAILKFPSDYPLNPPTMKFTTPLFHPNVYQDGTVCISILHPPGDDPHMYETAAERWSPIQSVEKILLSVMSMLSEPNPESGANIDACKMFRDDLPGFKAVVRTNIRQSLGL</sequence>
<evidence type="ECO:0000256" key="11">
    <source>
        <dbReference type="PROSITE-ProRule" id="PRU10133"/>
    </source>
</evidence>
<comment type="similarity">
    <text evidence="12">Belongs to the ubiquitin-conjugating enzyme family.</text>
</comment>
<reference evidence="15" key="1">
    <citation type="submission" date="2016-02" db="EMBL/GenBank/DDBJ databases">
        <title>Comparative genomics of biotechnologically important yeasts.</title>
        <authorList>
            <consortium name="DOE Joint Genome Institute"/>
            <person name="Riley R."/>
            <person name="Haridas S."/>
            <person name="Wolfe K.H."/>
            <person name="Lopes M.R."/>
            <person name="Hittinger C.T."/>
            <person name="Goker M."/>
            <person name="Salamov A."/>
            <person name="Wisecaver J."/>
            <person name="Long T.M."/>
            <person name="Aerts A.L."/>
            <person name="Barry K."/>
            <person name="Choi C."/>
            <person name="Clum A."/>
            <person name="Coughlan A.Y."/>
            <person name="Deshpande S."/>
            <person name="Douglass A.P."/>
            <person name="Hanson S.J."/>
            <person name="Klenk H.-P."/>
            <person name="Labutti K."/>
            <person name="Lapidus A."/>
            <person name="Lindquist E."/>
            <person name="Lipzen A."/>
            <person name="Meier-Kolthoff J.P."/>
            <person name="Ohm R.A."/>
            <person name="Otillar R.P."/>
            <person name="Pangilinan J."/>
            <person name="Peng Y."/>
            <person name="Rokas A."/>
            <person name="Rosa C.A."/>
            <person name="Scheuner C."/>
            <person name="Sibirny A.A."/>
            <person name="Slot J.C."/>
            <person name="Stielow J.B."/>
            <person name="Sun H."/>
            <person name="Kurtzman C.P."/>
            <person name="Blackwell M."/>
            <person name="Jeffries T.W."/>
            <person name="Grigoriev I.V."/>
        </authorList>
    </citation>
    <scope>NUCLEOTIDE SEQUENCE [LARGE SCALE GENOMIC DNA]</scope>
    <source>
        <strain evidence="15">NRRL Y-17796</strain>
    </source>
</reference>
<evidence type="ECO:0000256" key="6">
    <source>
        <dbReference type="ARBA" id="ARBA00022840"/>
    </source>
</evidence>
<feature type="active site" description="Glycyl thioester intermediate" evidence="11">
    <location>
        <position position="91"/>
    </location>
</feature>
<evidence type="ECO:0000256" key="2">
    <source>
        <dbReference type="ARBA" id="ARBA00012486"/>
    </source>
</evidence>
<dbReference type="OrthoDB" id="19692at2759"/>
<dbReference type="GO" id="GO:0061631">
    <property type="term" value="F:ubiquitin conjugating enzyme activity"/>
    <property type="evidence" value="ECO:0007669"/>
    <property type="project" value="UniProtKB-EC"/>
</dbReference>
<evidence type="ECO:0000256" key="3">
    <source>
        <dbReference type="ARBA" id="ARBA00022679"/>
    </source>
</evidence>
<evidence type="ECO:0000313" key="14">
    <source>
        <dbReference type="EMBL" id="ODV90735.1"/>
    </source>
</evidence>
<keyword evidence="4 12" id="KW-0547">Nucleotide-binding</keyword>
<evidence type="ECO:0000313" key="15">
    <source>
        <dbReference type="Proteomes" id="UP000095023"/>
    </source>
</evidence>
<dbReference type="GO" id="GO:0036503">
    <property type="term" value="P:ERAD pathway"/>
    <property type="evidence" value="ECO:0007669"/>
    <property type="project" value="EnsemblFungi"/>
</dbReference>
<dbReference type="InterPro" id="IPR000608">
    <property type="entry name" value="UBC"/>
</dbReference>
<gene>
    <name evidence="14" type="ORF">CANCADRAFT_110045</name>
</gene>
<comment type="catalytic activity">
    <reaction evidence="1">
        <text>S-ubiquitinyl-[E1 ubiquitin-activating enzyme]-L-cysteine + [E2 ubiquitin-conjugating enzyme]-L-cysteine = [E1 ubiquitin-activating enzyme]-L-cysteine + S-ubiquitinyl-[E2 ubiquitin-conjugating enzyme]-L-cysteine.</text>
        <dbReference type="EC" id="2.3.2.23"/>
    </reaction>
</comment>
<dbReference type="EC" id="2.3.2.23" evidence="2"/>
<dbReference type="PROSITE" id="PS00183">
    <property type="entry name" value="UBC_1"/>
    <property type="match status" value="1"/>
</dbReference>
<keyword evidence="15" id="KW-1185">Reference proteome</keyword>
<accession>A0A1E4TG38</accession>
<dbReference type="SMART" id="SM00212">
    <property type="entry name" value="UBCc"/>
    <property type="match status" value="1"/>
</dbReference>
<evidence type="ECO:0000259" key="13">
    <source>
        <dbReference type="PROSITE" id="PS50127"/>
    </source>
</evidence>
<dbReference type="AlphaFoldDB" id="A0A1E4TG38"/>
<dbReference type="Gene3D" id="3.10.110.10">
    <property type="entry name" value="Ubiquitin Conjugating Enzyme"/>
    <property type="match status" value="1"/>
</dbReference>
<evidence type="ECO:0000256" key="8">
    <source>
        <dbReference type="ARBA" id="ARBA00030012"/>
    </source>
</evidence>
<evidence type="ECO:0000256" key="1">
    <source>
        <dbReference type="ARBA" id="ARBA00000485"/>
    </source>
</evidence>
<keyword evidence="7" id="KW-0882">Thioester bond</keyword>
<protein>
    <recommendedName>
        <fullName evidence="2">E2 ubiquitin-conjugating enzyme</fullName>
        <ecNumber evidence="2">2.3.2.23</ecNumber>
    </recommendedName>
    <alternativeName>
        <fullName evidence="10">E2 ubiquitin-conjugating enzyme 7</fullName>
    </alternativeName>
    <alternativeName>
        <fullName evidence="9">Ubiquitin carrier protein</fullName>
    </alternativeName>
    <alternativeName>
        <fullName evidence="8">Ubiquitin-protein ligase</fullName>
    </alternativeName>
</protein>
<keyword evidence="5 12" id="KW-0833">Ubl conjugation pathway</keyword>
<dbReference type="Pfam" id="PF00179">
    <property type="entry name" value="UQ_con"/>
    <property type="match status" value="1"/>
</dbReference>
<dbReference type="GO" id="GO:0180027">
    <property type="term" value="P:inner nuclear membrane-associated protein degradation pathway"/>
    <property type="evidence" value="ECO:0007669"/>
    <property type="project" value="EnsemblFungi"/>
</dbReference>
<evidence type="ECO:0000256" key="5">
    <source>
        <dbReference type="ARBA" id="ARBA00022786"/>
    </source>
</evidence>
<dbReference type="PROSITE" id="PS50127">
    <property type="entry name" value="UBC_2"/>
    <property type="match status" value="1"/>
</dbReference>
<dbReference type="InterPro" id="IPR016135">
    <property type="entry name" value="UBQ-conjugating_enzyme/RWD"/>
</dbReference>
<keyword evidence="6 12" id="KW-0067">ATP-binding</keyword>
<evidence type="ECO:0000256" key="9">
    <source>
        <dbReference type="ARBA" id="ARBA00031729"/>
    </source>
</evidence>
<dbReference type="GO" id="GO:0005524">
    <property type="term" value="F:ATP binding"/>
    <property type="evidence" value="ECO:0007669"/>
    <property type="project" value="UniProtKB-UniRule"/>
</dbReference>
<feature type="domain" description="UBC core" evidence="13">
    <location>
        <begin position="6"/>
        <end position="166"/>
    </location>
</feature>
<evidence type="ECO:0000256" key="4">
    <source>
        <dbReference type="ARBA" id="ARBA00022741"/>
    </source>
</evidence>
<name>A0A1E4TG38_9ASCO</name>
<dbReference type="InterPro" id="IPR023313">
    <property type="entry name" value="UBQ-conjugating_AS"/>
</dbReference>
<keyword evidence="3" id="KW-0808">Transferase</keyword>
<dbReference type="InterPro" id="IPR050113">
    <property type="entry name" value="Ub_conjugating_enzyme"/>
</dbReference>